<comment type="caution">
    <text evidence="1">The sequence shown here is derived from an EMBL/GenBank/DDBJ whole genome shotgun (WGS) entry which is preliminary data.</text>
</comment>
<gene>
    <name evidence="1" type="ORF">DY000_02032210</name>
</gene>
<reference evidence="1 2" key="1">
    <citation type="journal article" date="2020" name="BMC Genomics">
        <title>Intraspecific diversification of the crop wild relative Brassica cretica Lam. using demographic model selection.</title>
        <authorList>
            <person name="Kioukis A."/>
            <person name="Michalopoulou V.A."/>
            <person name="Briers L."/>
            <person name="Pirintsos S."/>
            <person name="Studholme D.J."/>
            <person name="Pavlidis P."/>
            <person name="Sarris P.F."/>
        </authorList>
    </citation>
    <scope>NUCLEOTIDE SEQUENCE [LARGE SCALE GENOMIC DNA]</scope>
    <source>
        <strain evidence="2">cv. PFS-1207/04</strain>
    </source>
</reference>
<dbReference type="EMBL" id="QGKV02000649">
    <property type="protein sequence ID" value="KAF3577485.1"/>
    <property type="molecule type" value="Genomic_DNA"/>
</dbReference>
<evidence type="ECO:0000313" key="2">
    <source>
        <dbReference type="Proteomes" id="UP000266723"/>
    </source>
</evidence>
<evidence type="ECO:0000313" key="1">
    <source>
        <dbReference type="EMBL" id="KAF3577485.1"/>
    </source>
</evidence>
<organism evidence="1 2">
    <name type="scientific">Brassica cretica</name>
    <name type="common">Mustard</name>
    <dbReference type="NCBI Taxonomy" id="69181"/>
    <lineage>
        <taxon>Eukaryota</taxon>
        <taxon>Viridiplantae</taxon>
        <taxon>Streptophyta</taxon>
        <taxon>Embryophyta</taxon>
        <taxon>Tracheophyta</taxon>
        <taxon>Spermatophyta</taxon>
        <taxon>Magnoliopsida</taxon>
        <taxon>eudicotyledons</taxon>
        <taxon>Gunneridae</taxon>
        <taxon>Pentapetalae</taxon>
        <taxon>rosids</taxon>
        <taxon>malvids</taxon>
        <taxon>Brassicales</taxon>
        <taxon>Brassicaceae</taxon>
        <taxon>Brassiceae</taxon>
        <taxon>Brassica</taxon>
    </lineage>
</organism>
<protein>
    <submittedName>
        <fullName evidence="1">Uncharacterized protein</fullName>
    </submittedName>
</protein>
<sequence length="128" mass="14012">MVAQITSFFLGDTISPPDAIVYHRSYTWLSFSGAVVYLWANAVSYLSPRSTSLAEGVFLRRTSLDNLWVSGVYEEVNGALIAVIECILRNGTGFPEPLGSTSFNITASSLSKEPFGKRVAGREKSLWV</sequence>
<keyword evidence="2" id="KW-1185">Reference proteome</keyword>
<accession>A0ABQ7DK68</accession>
<dbReference type="Proteomes" id="UP000266723">
    <property type="component" value="Unassembled WGS sequence"/>
</dbReference>
<proteinExistence type="predicted"/>
<name>A0ABQ7DK68_BRACR</name>